<dbReference type="PANTHER" id="PTHR43327:SF10">
    <property type="entry name" value="STOMATIN-LIKE PROTEIN 2, MITOCHONDRIAL"/>
    <property type="match status" value="1"/>
</dbReference>
<dbReference type="InterPro" id="IPR001107">
    <property type="entry name" value="Band_7"/>
</dbReference>
<gene>
    <name evidence="4" type="ORF">HPT29_022105</name>
</gene>
<dbReference type="Pfam" id="PF01145">
    <property type="entry name" value="Band_7"/>
    <property type="match status" value="1"/>
</dbReference>
<dbReference type="InterPro" id="IPR050710">
    <property type="entry name" value="Band7/mec-2_domain"/>
</dbReference>
<evidence type="ECO:0000256" key="2">
    <source>
        <dbReference type="SAM" id="Phobius"/>
    </source>
</evidence>
<dbReference type="PRINTS" id="PR00721">
    <property type="entry name" value="STOMATIN"/>
</dbReference>
<accession>A0ABY5RPD1</accession>
<keyword evidence="2" id="KW-0472">Membrane</keyword>
<keyword evidence="2" id="KW-1133">Transmembrane helix</keyword>
<organism evidence="4 5">
    <name type="scientific">Microvirga terrae</name>
    <dbReference type="NCBI Taxonomy" id="2740529"/>
    <lineage>
        <taxon>Bacteria</taxon>
        <taxon>Pseudomonadati</taxon>
        <taxon>Pseudomonadota</taxon>
        <taxon>Alphaproteobacteria</taxon>
        <taxon>Hyphomicrobiales</taxon>
        <taxon>Methylobacteriaceae</taxon>
        <taxon>Microvirga</taxon>
    </lineage>
</organism>
<dbReference type="SMART" id="SM00244">
    <property type="entry name" value="PHB"/>
    <property type="match status" value="1"/>
</dbReference>
<evidence type="ECO:0000313" key="4">
    <source>
        <dbReference type="EMBL" id="UVF19115.1"/>
    </source>
</evidence>
<protein>
    <submittedName>
        <fullName evidence="4">SPFH/Band 7/PHB domain protein</fullName>
    </submittedName>
</protein>
<dbReference type="InterPro" id="IPR001972">
    <property type="entry name" value="Stomatin_HflK_fam"/>
</dbReference>
<name>A0ABY5RPD1_9HYPH</name>
<dbReference type="RefSeq" id="WP_173946068.1">
    <property type="nucleotide sequence ID" value="NZ_CP102845.1"/>
</dbReference>
<keyword evidence="2" id="KW-0812">Transmembrane</keyword>
<feature type="domain" description="Band 7" evidence="3">
    <location>
        <begin position="23"/>
        <end position="181"/>
    </location>
</feature>
<keyword evidence="5" id="KW-1185">Reference proteome</keyword>
<evidence type="ECO:0000256" key="1">
    <source>
        <dbReference type="ARBA" id="ARBA00004167"/>
    </source>
</evidence>
<dbReference type="EMBL" id="CP102845">
    <property type="protein sequence ID" value="UVF19115.1"/>
    <property type="molecule type" value="Genomic_DNA"/>
</dbReference>
<dbReference type="SUPFAM" id="SSF117892">
    <property type="entry name" value="Band 7/SPFH domain"/>
    <property type="match status" value="1"/>
</dbReference>
<sequence length="326" mass="34902">MLLSGFDIFVIVLVLVVVVTIAMGIRTVPQGYAYTVERFGRYSRTLTPGLGLIVPYIDQIGKKVNVMEQVLDVPSQEAFTRDNAGVTIDAAAFYQVLDAAKASYEVADLNQALLVLTMTNIRTVVGSMDLDQLLSHRDEINERLLRVVDAAASPWGAKVTRVEIKDILPPQDLAGAMARQMKAEREKRAAVLEAEGLRQAEILRAEGQKQSQILAAEGRKEAAFRDAEARERQAEAEAKATGMVSEAITRGDLAAANFIVAEKYIDAIRALASAPNQKVVIVPIEAAGLAGTLGGIAEFTRSVFGEGGAGVKPVRSVPVAGGAERS</sequence>
<reference evidence="4" key="1">
    <citation type="submission" date="2022-08" db="EMBL/GenBank/DDBJ databases">
        <title>Microvirga terrae sp. nov., isolated from soil.</title>
        <authorList>
            <person name="Kim K.H."/>
            <person name="Seo Y.L."/>
            <person name="Kim J.M."/>
            <person name="Lee J.K."/>
            <person name="Han D.M."/>
            <person name="Jeon C.O."/>
        </authorList>
    </citation>
    <scope>NUCLEOTIDE SEQUENCE</scope>
    <source>
        <strain evidence="4">R24</strain>
    </source>
</reference>
<feature type="transmembrane region" description="Helical" evidence="2">
    <location>
        <begin position="6"/>
        <end position="25"/>
    </location>
</feature>
<dbReference type="PANTHER" id="PTHR43327">
    <property type="entry name" value="STOMATIN-LIKE PROTEIN 2, MITOCHONDRIAL"/>
    <property type="match status" value="1"/>
</dbReference>
<evidence type="ECO:0000259" key="3">
    <source>
        <dbReference type="SMART" id="SM00244"/>
    </source>
</evidence>
<proteinExistence type="predicted"/>
<dbReference type="InterPro" id="IPR036013">
    <property type="entry name" value="Band_7/SPFH_dom_sf"/>
</dbReference>
<dbReference type="Gene3D" id="3.30.479.30">
    <property type="entry name" value="Band 7 domain"/>
    <property type="match status" value="1"/>
</dbReference>
<dbReference type="CDD" id="cd08829">
    <property type="entry name" value="SPFH_paraslipin"/>
    <property type="match status" value="1"/>
</dbReference>
<comment type="subcellular location">
    <subcellularLocation>
        <location evidence="1">Membrane</location>
        <topology evidence="1">Single-pass membrane protein</topology>
    </subcellularLocation>
</comment>
<evidence type="ECO:0000313" key="5">
    <source>
        <dbReference type="Proteomes" id="UP001017257"/>
    </source>
</evidence>
<dbReference type="Proteomes" id="UP001017257">
    <property type="component" value="Chromosome"/>
</dbReference>